<dbReference type="Gene3D" id="3.90.550.10">
    <property type="entry name" value="Spore Coat Polysaccharide Biosynthesis Protein SpsA, Chain A"/>
    <property type="match status" value="1"/>
</dbReference>
<evidence type="ECO:0000313" key="5">
    <source>
        <dbReference type="EMBL" id="QBK89084.1"/>
    </source>
</evidence>
<keyword evidence="3" id="KW-0479">Metal-binding</keyword>
<dbReference type="GO" id="GO:0016757">
    <property type="term" value="F:glycosyltransferase activity"/>
    <property type="evidence" value="ECO:0007669"/>
    <property type="project" value="UniProtKB-KW"/>
</dbReference>
<accession>A0A481Z2T3</accession>
<dbReference type="InterPro" id="IPR002495">
    <property type="entry name" value="Glyco_trans_8"/>
</dbReference>
<dbReference type="Gene3D" id="3.40.50.150">
    <property type="entry name" value="Vaccinia Virus protein VP39"/>
    <property type="match status" value="1"/>
</dbReference>
<dbReference type="InterPro" id="IPR029063">
    <property type="entry name" value="SAM-dependent_MTases_sf"/>
</dbReference>
<evidence type="ECO:0000256" key="1">
    <source>
        <dbReference type="ARBA" id="ARBA00022676"/>
    </source>
</evidence>
<keyword evidence="1" id="KW-0328">Glycosyltransferase</keyword>
<dbReference type="GO" id="GO:0046872">
    <property type="term" value="F:metal ion binding"/>
    <property type="evidence" value="ECO:0007669"/>
    <property type="project" value="UniProtKB-KW"/>
</dbReference>
<dbReference type="Pfam" id="PF04230">
    <property type="entry name" value="PS_pyruv_trans"/>
    <property type="match status" value="2"/>
</dbReference>
<dbReference type="InterPro" id="IPR007345">
    <property type="entry name" value="Polysacch_pyruvyl_Trfase"/>
</dbReference>
<dbReference type="EMBL" id="MK500407">
    <property type="protein sequence ID" value="QBK89084.1"/>
    <property type="molecule type" value="Genomic_DNA"/>
</dbReference>
<proteinExistence type="predicted"/>
<feature type="domain" description="Polysaccharide pyruvyl transferase" evidence="4">
    <location>
        <begin position="411"/>
        <end position="639"/>
    </location>
</feature>
<dbReference type="SUPFAM" id="SSF53448">
    <property type="entry name" value="Nucleotide-diphospho-sugar transferases"/>
    <property type="match status" value="1"/>
</dbReference>
<dbReference type="InterPro" id="IPR029044">
    <property type="entry name" value="Nucleotide-diphossugar_trans"/>
</dbReference>
<gene>
    <name evidence="5" type="ORF">LCMiAC02_01770</name>
</gene>
<feature type="domain" description="Polysaccharide pyruvyl transferase" evidence="4">
    <location>
        <begin position="924"/>
        <end position="1136"/>
    </location>
</feature>
<name>A0A481Z2T3_9VIRU</name>
<reference evidence="5" key="1">
    <citation type="journal article" date="2019" name="MBio">
        <title>Virus Genomes from Deep Sea Sediments Expand the Ocean Megavirome and Support Independent Origins of Viral Gigantism.</title>
        <authorList>
            <person name="Backstrom D."/>
            <person name="Yutin N."/>
            <person name="Jorgensen S.L."/>
            <person name="Dharamshi J."/>
            <person name="Homa F."/>
            <person name="Zaremba-Niedwiedzka K."/>
            <person name="Spang A."/>
            <person name="Wolf Y.I."/>
            <person name="Koonin E.V."/>
            <person name="Ettema T.J."/>
        </authorList>
    </citation>
    <scope>NUCLEOTIDE SEQUENCE</scope>
</reference>
<sequence length="1159" mass="135429">MTYKKKLDQVKVINCKNSSCNGIYKFAVISNVDKNTSTFKKDNKHYLYRNYGIWRLAQYGVKLYVELKQCKHKDWDINVLDLKTKTKTKSTATNINKTYVNQLPPKNKNKNIDLQQEIINICFCSDENLIEFIPVVINSILNKNKKHQIKIHYIHNIKNKEKINKLSLYISQFSNLSFYEYFKEWDYKYKGLKHVSVATMLRLYIPELINESKILYLDIDIIVNLDLMEIYNLDTGEIGIAIKESLMKADRKTIIKINKKKSGNAGVILMNLDILRKNKFTDKCLEIHKKNKNRHDQWIINKYCKCNYVRLNPIFNLFLYQDDYLIENGDDYILHYAGGKKPYFVNTGKYQYLWDQNKPQIVLKEYKVESELECVPKSQVIFRKNTNNLQQKINFGILIYNNSYHKGASSNIGDYIQSLAAINIYRKIVEEFNNTTYKIEEFLKLIIDNSLPMFNFVFIKRDNMEELKQYNGLTNIITIMNGWWMHPCDNKDNISFKIPENIIPIFVSFHIANEKIFEEQYINELKRFQPIGCRDLKTEKKLKEKGVDAYFSGCLTTTIDFYKWKKSTDNVYCVDTKINDNKAIKVTHMHSKWKDISYKKGLYDALDLLKKYKTSKQVYTSRLHCYLPCLAMGVPAEFISPSGDKNARTWGPKDRFDGLRELKNTEKLLQLKSVLTQKILFKIRYRVFEYIEKIGKNILNNKIIGYDEERINFTQPYYNIIAGLTRFANITNVIEIGTHKGGSALSFFSGFRKSKNSQIITIDIVEHELAKTRLKHTNIIRLIGDSLDNDILLKVKKNLVKKDGKTMLFIDALKDGDWVVKNINKYQFLNADYILLDDITTSLSMKNQWMKFQSQLKYCYNIVDYLGRESRNSSRFNCGFGLIMNNLDRGLGLTVNSIVNEVDIHQFLQQYKNREIIYIPNPGNAGDSLIVFGTIQVFDKIGLNYKFGNINTKYVNKLLFYAGGGNLVGIYSNCRKFLNRNKHNNEIVLLPHTVKREDKLIKSLNDNIKIICREKISYIYVHNLIKNKNNVFLSKDMAFYIEGKGIEEYKNKQGNGACNCYRRDREKTNIPIPKNNVDISHTLGKVGNTSNPKIIKNVSLSIFKYLSKYNTINTNRLHVAIAGSLLNKNVNLYANSYYKNKAMYEYSIKSIYEKTVFKT</sequence>
<dbReference type="PANTHER" id="PTHR13778:SF47">
    <property type="entry name" value="LIPOPOLYSACCHARIDE 1,3-GALACTOSYLTRANSFERASE"/>
    <property type="match status" value="1"/>
</dbReference>
<protein>
    <submittedName>
        <fullName evidence="5">Glycosyl transferase family 8</fullName>
    </submittedName>
</protein>
<dbReference type="Pfam" id="PF01501">
    <property type="entry name" value="Glyco_transf_8"/>
    <property type="match status" value="1"/>
</dbReference>
<keyword evidence="2 5" id="KW-0808">Transferase</keyword>
<dbReference type="InterPro" id="IPR050748">
    <property type="entry name" value="Glycosyltrans_8_dom-fam"/>
</dbReference>
<dbReference type="PANTHER" id="PTHR13778">
    <property type="entry name" value="GLYCOSYLTRANSFERASE 8 DOMAIN-CONTAINING PROTEIN"/>
    <property type="match status" value="1"/>
</dbReference>
<organism evidence="5">
    <name type="scientific">Mimivirus LCMiAC02</name>
    <dbReference type="NCBI Taxonomy" id="2506609"/>
    <lineage>
        <taxon>Viruses</taxon>
        <taxon>Varidnaviria</taxon>
        <taxon>Bamfordvirae</taxon>
        <taxon>Nucleocytoviricota</taxon>
        <taxon>Megaviricetes</taxon>
        <taxon>Imitervirales</taxon>
        <taxon>Mimiviridae</taxon>
        <taxon>Klosneuvirinae</taxon>
    </lineage>
</organism>
<evidence type="ECO:0000256" key="3">
    <source>
        <dbReference type="ARBA" id="ARBA00022723"/>
    </source>
</evidence>
<evidence type="ECO:0000259" key="4">
    <source>
        <dbReference type="Pfam" id="PF04230"/>
    </source>
</evidence>
<evidence type="ECO:0000256" key="2">
    <source>
        <dbReference type="ARBA" id="ARBA00022679"/>
    </source>
</evidence>
<dbReference type="SUPFAM" id="SSF53335">
    <property type="entry name" value="S-adenosyl-L-methionine-dependent methyltransferases"/>
    <property type="match status" value="1"/>
</dbReference>